<dbReference type="Gene3D" id="3.30.360.10">
    <property type="entry name" value="Dihydrodipicolinate Reductase, domain 2"/>
    <property type="match status" value="1"/>
</dbReference>
<feature type="binding site" evidence="7">
    <location>
        <position position="47"/>
    </location>
    <ligand>
        <name>NADP(+)</name>
        <dbReference type="ChEBI" id="CHEBI:58349"/>
    </ligand>
</feature>
<dbReference type="Pfam" id="PF02781">
    <property type="entry name" value="G6PD_C"/>
    <property type="match status" value="1"/>
</dbReference>
<comment type="caution">
    <text evidence="10">The sequence shown here is derived from an EMBL/GenBank/DDBJ whole genome shotgun (WGS) entry which is preliminary data.</text>
</comment>
<dbReference type="InterPro" id="IPR019796">
    <property type="entry name" value="G6P_DH_AS"/>
</dbReference>
<comment type="function">
    <text evidence="7">Catalyzes the oxidation of glucose 6-phosphate to 6-phosphogluconolactone.</text>
</comment>
<feature type="binding site" evidence="7">
    <location>
        <position position="346"/>
    </location>
    <ligand>
        <name>substrate</name>
    </ligand>
</feature>
<sequence length="506" mass="58106">MPEHKPVLFTIFGATGDLAYRKLYPSLYRLYHKGDLQENFAVIGTARREWSDAHYREIVQEAIASLEPDAVEAKNFASHFYYQAHDVQDTSHYDSIKQLTDELDEKYQLAGNRLYYLAMSPNHFGTIVTNLKKSGMKDSQGFHRVIIEKPFGSDFQSASQLNNEIGEVFAENEIYRIDHYLGKEMIQNISAIRFANNIFESLWNNRYIDNVQINLAESLGVEDRGGYYDKSGALKDMVQNHILQILSLLVMEPPAAFSNTEIRAEKIKALNAVRIYTPEEVQKNFVRGQYAAGKFDGKTFAAYREEPNVAADSKTETFVAGKFTVDNFRWSGVPFYIRTGKRLTEKGTRINIVFKQVPLNLFKAEINADCKERQLPPNILTIYIQPTEGFNLTLNGKEIGQGFDTHPVKLDYRNSAETVENSPEAYERLILDALRGDATNFTHWDEVAQSWRIVDAIRQAWDQTEPDFPNYEAGTMGPKAAYDLVAKDGFQWIWEPDEWYRERDLL</sequence>
<dbReference type="Gene3D" id="3.40.50.720">
    <property type="entry name" value="NAD(P)-binding Rossmann-like Domain"/>
    <property type="match status" value="1"/>
</dbReference>
<dbReference type="Proteomes" id="UP001429357">
    <property type="component" value="Unassembled WGS sequence"/>
</dbReference>
<evidence type="ECO:0000256" key="4">
    <source>
        <dbReference type="ARBA" id="ARBA00022857"/>
    </source>
</evidence>
<evidence type="ECO:0000256" key="2">
    <source>
        <dbReference type="ARBA" id="ARBA00009975"/>
    </source>
</evidence>
<dbReference type="SUPFAM" id="SSF51735">
    <property type="entry name" value="NAD(P)-binding Rossmann-fold domains"/>
    <property type="match status" value="1"/>
</dbReference>
<dbReference type="PANTHER" id="PTHR23429:SF0">
    <property type="entry name" value="GLUCOSE-6-PHOSPHATE 1-DEHYDROGENASE"/>
    <property type="match status" value="1"/>
</dbReference>
<keyword evidence="5 7" id="KW-0560">Oxidoreductase</keyword>
<dbReference type="PANTHER" id="PTHR23429">
    <property type="entry name" value="GLUCOSE-6-PHOSPHATE 1-DEHYDROGENASE G6PD"/>
    <property type="match status" value="1"/>
</dbReference>
<evidence type="ECO:0000256" key="3">
    <source>
        <dbReference type="ARBA" id="ARBA00022526"/>
    </source>
</evidence>
<dbReference type="HAMAP" id="MF_00966">
    <property type="entry name" value="G6PD"/>
    <property type="match status" value="1"/>
</dbReference>
<dbReference type="RefSeq" id="WP_161868335.1">
    <property type="nucleotide sequence ID" value="NZ_MAEI02000001.1"/>
</dbReference>
<dbReference type="InterPro" id="IPR036291">
    <property type="entry name" value="NAD(P)-bd_dom_sf"/>
</dbReference>
<evidence type="ECO:0000259" key="8">
    <source>
        <dbReference type="Pfam" id="PF00479"/>
    </source>
</evidence>
<keyword evidence="3 7" id="KW-0313">Glucose metabolism</keyword>
<comment type="caution">
    <text evidence="7">Lacks conserved residue(s) required for the propagation of feature annotation.</text>
</comment>
<comment type="pathway">
    <text evidence="1 7">Carbohydrate degradation; pentose phosphate pathway; D-ribulose 5-phosphate from D-glucose 6-phosphate (oxidative stage): step 1/3.</text>
</comment>
<dbReference type="EMBL" id="MAEI02000001">
    <property type="protein sequence ID" value="MEO1781607.1"/>
    <property type="molecule type" value="Genomic_DNA"/>
</dbReference>
<feature type="domain" description="Glucose-6-phosphate dehydrogenase NAD-binding" evidence="8">
    <location>
        <begin position="11"/>
        <end position="188"/>
    </location>
</feature>
<feature type="binding site" evidence="7">
    <location>
        <position position="179"/>
    </location>
    <ligand>
        <name>substrate</name>
    </ligand>
</feature>
<protein>
    <recommendedName>
        <fullName evidence="7">Glucose-6-phosphate 1-dehydrogenase</fullName>
        <shortName evidence="7">G6PD</shortName>
        <ecNumber evidence="7">1.1.1.49</ecNumber>
    </recommendedName>
</protein>
<proteinExistence type="inferred from homology"/>
<dbReference type="Pfam" id="PF00479">
    <property type="entry name" value="G6PD_N"/>
    <property type="match status" value="1"/>
</dbReference>
<comment type="similarity">
    <text evidence="2 7">Belongs to the glucose-6-phosphate dehydrogenase family.</text>
</comment>
<dbReference type="InterPro" id="IPR022674">
    <property type="entry name" value="G6P_DH_NAD-bd"/>
</dbReference>
<gene>
    <name evidence="7" type="primary">zwf</name>
    <name evidence="10" type="ORF">BAU18_001194</name>
</gene>
<feature type="binding site" evidence="7">
    <location>
        <position position="183"/>
    </location>
    <ligand>
        <name>substrate</name>
    </ligand>
</feature>
<dbReference type="InterPro" id="IPR022675">
    <property type="entry name" value="G6P_DH_C"/>
</dbReference>
<comment type="catalytic activity">
    <reaction evidence="7">
        <text>D-glucose 6-phosphate + NADP(+) = 6-phospho-D-glucono-1,5-lactone + NADPH + H(+)</text>
        <dbReference type="Rhea" id="RHEA:15841"/>
        <dbReference type="ChEBI" id="CHEBI:15378"/>
        <dbReference type="ChEBI" id="CHEBI:57783"/>
        <dbReference type="ChEBI" id="CHEBI:57955"/>
        <dbReference type="ChEBI" id="CHEBI:58349"/>
        <dbReference type="ChEBI" id="CHEBI:61548"/>
        <dbReference type="EC" id="1.1.1.49"/>
    </reaction>
</comment>
<feature type="binding site" evidence="7">
    <location>
        <position position="217"/>
    </location>
    <ligand>
        <name>substrate</name>
    </ligand>
</feature>
<feature type="domain" description="Glucose-6-phosphate dehydrogenase C-terminal" evidence="9">
    <location>
        <begin position="191"/>
        <end position="492"/>
    </location>
</feature>
<dbReference type="SUPFAM" id="SSF55347">
    <property type="entry name" value="Glyceraldehyde-3-phosphate dehydrogenase-like, C-terminal domain"/>
    <property type="match status" value="1"/>
</dbReference>
<dbReference type="PROSITE" id="PS00069">
    <property type="entry name" value="G6P_DEHYDROGENASE"/>
    <property type="match status" value="1"/>
</dbReference>
<evidence type="ECO:0000256" key="5">
    <source>
        <dbReference type="ARBA" id="ARBA00023002"/>
    </source>
</evidence>
<dbReference type="PRINTS" id="PR00079">
    <property type="entry name" value="G6PDHDRGNASE"/>
</dbReference>
<keyword evidence="6 7" id="KW-0119">Carbohydrate metabolism</keyword>
<dbReference type="InterPro" id="IPR001282">
    <property type="entry name" value="G6P_DH"/>
</dbReference>
<feature type="active site" description="Proton acceptor" evidence="7">
    <location>
        <position position="241"/>
    </location>
</feature>
<evidence type="ECO:0000313" key="10">
    <source>
        <dbReference type="EMBL" id="MEO1781607.1"/>
    </source>
</evidence>
<keyword evidence="4 7" id="KW-0521">NADP</keyword>
<dbReference type="NCBIfam" id="TIGR00871">
    <property type="entry name" value="zwf"/>
    <property type="match status" value="1"/>
</dbReference>
<feature type="binding site" evidence="7">
    <location>
        <position position="149"/>
    </location>
    <ligand>
        <name>NADP(+)</name>
        <dbReference type="ChEBI" id="CHEBI:58349"/>
    </ligand>
</feature>
<feature type="binding site" evidence="7">
    <location>
        <begin position="86"/>
        <end position="87"/>
    </location>
    <ligand>
        <name>NADP(+)</name>
        <dbReference type="ChEBI" id="CHEBI:58349"/>
    </ligand>
</feature>
<evidence type="ECO:0000259" key="9">
    <source>
        <dbReference type="Pfam" id="PF02781"/>
    </source>
</evidence>
<evidence type="ECO:0000256" key="6">
    <source>
        <dbReference type="ARBA" id="ARBA00023277"/>
    </source>
</evidence>
<dbReference type="PIRSF" id="PIRSF000110">
    <property type="entry name" value="G6PD"/>
    <property type="match status" value="1"/>
</dbReference>
<reference evidence="10" key="1">
    <citation type="submission" date="2016-06" db="EMBL/GenBank/DDBJ databases">
        <authorList>
            <person name="Van Tyne D."/>
        </authorList>
    </citation>
    <scope>NUCLEOTIDE SEQUENCE</scope>
    <source>
        <strain evidence="10">JM9A</strain>
    </source>
</reference>
<organism evidence="10 11">
    <name type="scientific">Enterococcus diestrammenae</name>
    <dbReference type="NCBI Taxonomy" id="1155073"/>
    <lineage>
        <taxon>Bacteria</taxon>
        <taxon>Bacillati</taxon>
        <taxon>Bacillota</taxon>
        <taxon>Bacilli</taxon>
        <taxon>Lactobacillales</taxon>
        <taxon>Enterococcaceae</taxon>
        <taxon>Enterococcus</taxon>
    </lineage>
</organism>
<evidence type="ECO:0000313" key="11">
    <source>
        <dbReference type="Proteomes" id="UP001429357"/>
    </source>
</evidence>
<evidence type="ECO:0000256" key="7">
    <source>
        <dbReference type="HAMAP-Rule" id="MF_00966"/>
    </source>
</evidence>
<dbReference type="EC" id="1.1.1.49" evidence="7"/>
<name>A0ABV0F3G7_9ENTE</name>
<keyword evidence="11" id="KW-1185">Reference proteome</keyword>
<accession>A0ABV0F3G7</accession>
<reference evidence="10" key="2">
    <citation type="submission" date="2024-02" db="EMBL/GenBank/DDBJ databases">
        <title>The Genome Sequence of Enterococcus diestrammenae JM9A.</title>
        <authorList>
            <person name="Earl A."/>
            <person name="Manson A."/>
            <person name="Gilmore M."/>
            <person name="Sanders J."/>
            <person name="Shea T."/>
            <person name="Howe W."/>
            <person name="Livny J."/>
            <person name="Cuomo C."/>
            <person name="Neafsey D."/>
            <person name="Birren B."/>
        </authorList>
    </citation>
    <scope>NUCLEOTIDE SEQUENCE</scope>
    <source>
        <strain evidence="10">JM9A</strain>
    </source>
</reference>
<feature type="binding site" evidence="7">
    <location>
        <position position="341"/>
    </location>
    <ligand>
        <name>substrate</name>
    </ligand>
</feature>
<evidence type="ECO:0000256" key="1">
    <source>
        <dbReference type="ARBA" id="ARBA00004937"/>
    </source>
</evidence>
<feature type="binding site" evidence="7">
    <location>
        <position position="236"/>
    </location>
    <ligand>
        <name>substrate</name>
    </ligand>
</feature>